<name>A0ABM7SCB8_9HELI</name>
<comment type="similarity">
    <text evidence="1 2">Belongs to the UPF0102 family.</text>
</comment>
<dbReference type="Proteomes" id="UP000826775">
    <property type="component" value="Chromosome"/>
</dbReference>
<dbReference type="InterPro" id="IPR011335">
    <property type="entry name" value="Restrct_endonuc-II-like"/>
</dbReference>
<evidence type="ECO:0000256" key="1">
    <source>
        <dbReference type="ARBA" id="ARBA00006738"/>
    </source>
</evidence>
<evidence type="ECO:0000313" key="4">
    <source>
        <dbReference type="Proteomes" id="UP000826775"/>
    </source>
</evidence>
<dbReference type="Pfam" id="PF02021">
    <property type="entry name" value="UPF0102"/>
    <property type="match status" value="1"/>
</dbReference>
<dbReference type="PANTHER" id="PTHR34039:SF1">
    <property type="entry name" value="UPF0102 PROTEIN YRAN"/>
    <property type="match status" value="1"/>
</dbReference>
<protein>
    <recommendedName>
        <fullName evidence="2">UPF0102 protein NHP190003_06180</fullName>
    </recommendedName>
</protein>
<dbReference type="InterPro" id="IPR003509">
    <property type="entry name" value="UPF0102_YraN-like"/>
</dbReference>
<dbReference type="HAMAP" id="MF_00048">
    <property type="entry name" value="UPF0102"/>
    <property type="match status" value="1"/>
</dbReference>
<proteinExistence type="inferred from homology"/>
<evidence type="ECO:0000313" key="3">
    <source>
        <dbReference type="EMBL" id="BCZ17336.1"/>
    </source>
</evidence>
<dbReference type="RefSeq" id="WP_221280540.1">
    <property type="nucleotide sequence ID" value="NZ_AP024814.1"/>
</dbReference>
<dbReference type="InterPro" id="IPR011856">
    <property type="entry name" value="tRNA_endonuc-like_dom_sf"/>
</dbReference>
<dbReference type="Gene3D" id="3.40.1350.10">
    <property type="match status" value="1"/>
</dbReference>
<dbReference type="EMBL" id="AP024814">
    <property type="protein sequence ID" value="BCZ17336.1"/>
    <property type="molecule type" value="Genomic_DNA"/>
</dbReference>
<evidence type="ECO:0000256" key="2">
    <source>
        <dbReference type="HAMAP-Rule" id="MF_00048"/>
    </source>
</evidence>
<gene>
    <name evidence="3" type="ORF">NHP190003_06180</name>
</gene>
<dbReference type="PANTHER" id="PTHR34039">
    <property type="entry name" value="UPF0102 PROTEIN YRAN"/>
    <property type="match status" value="1"/>
</dbReference>
<keyword evidence="4" id="KW-1185">Reference proteome</keyword>
<accession>A0ABM7SCB8</accession>
<organism evidence="3 4">
    <name type="scientific">Helicobacter gastrocanis</name>
    <dbReference type="NCBI Taxonomy" id="2849641"/>
    <lineage>
        <taxon>Bacteria</taxon>
        <taxon>Pseudomonadati</taxon>
        <taxon>Campylobacterota</taxon>
        <taxon>Epsilonproteobacteria</taxon>
        <taxon>Campylobacterales</taxon>
        <taxon>Helicobacteraceae</taxon>
        <taxon>Helicobacter</taxon>
    </lineage>
</organism>
<sequence length="111" mass="12668">MNTRGQLAENLACQYLQKQGCSIVCRNFYSSFGEIDIVALKGGVLHFVEVKSRRQDEPLYAITPHKLKKIQQTIDVYFQENPSDSPFCIDALTLKGELPNCQIEWIQNIAF</sequence>
<dbReference type="NCBIfam" id="NF009152">
    <property type="entry name" value="PRK12497.2-4"/>
    <property type="match status" value="1"/>
</dbReference>
<dbReference type="SUPFAM" id="SSF52980">
    <property type="entry name" value="Restriction endonuclease-like"/>
    <property type="match status" value="1"/>
</dbReference>
<reference evidence="3 4" key="1">
    <citation type="submission" date="2021-07" db="EMBL/GenBank/DDBJ databases">
        <title>Novel Helicobacter sp. Isolated from a dog.</title>
        <authorList>
            <person name="Rimbara E."/>
            <person name="Suzuki M."/>
        </authorList>
    </citation>
    <scope>NUCLEOTIDE SEQUENCE [LARGE SCALE GENOMIC DNA]</scope>
    <source>
        <strain evidence="4">NHP19-003</strain>
    </source>
</reference>